<proteinExistence type="predicted"/>
<dbReference type="Pfam" id="PF07727">
    <property type="entry name" value="RVT_2"/>
    <property type="match status" value="1"/>
</dbReference>
<dbReference type="VEuPathDB" id="FungiDB:PSTT_02042"/>
<evidence type="ECO:0000259" key="2">
    <source>
        <dbReference type="Pfam" id="PF07727"/>
    </source>
</evidence>
<feature type="region of interest" description="Disordered" evidence="1">
    <location>
        <begin position="76"/>
        <end position="135"/>
    </location>
</feature>
<dbReference type="PANTHER" id="PTHR11439">
    <property type="entry name" value="GAG-POL-RELATED RETROTRANSPOSON"/>
    <property type="match status" value="1"/>
</dbReference>
<organism evidence="4 5">
    <name type="scientific">Puccinia striiformis</name>
    <dbReference type="NCBI Taxonomy" id="27350"/>
    <lineage>
        <taxon>Eukaryota</taxon>
        <taxon>Fungi</taxon>
        <taxon>Dikarya</taxon>
        <taxon>Basidiomycota</taxon>
        <taxon>Pucciniomycotina</taxon>
        <taxon>Pucciniomycetes</taxon>
        <taxon>Pucciniales</taxon>
        <taxon>Pucciniaceae</taxon>
        <taxon>Puccinia</taxon>
    </lineage>
</organism>
<dbReference type="AlphaFoldDB" id="A0A2S4W128"/>
<feature type="compositionally biased region" description="Acidic residues" evidence="1">
    <location>
        <begin position="110"/>
        <end position="120"/>
    </location>
</feature>
<dbReference type="EMBL" id="PKSL01000012">
    <property type="protein sequence ID" value="POW15448.1"/>
    <property type="molecule type" value="Genomic_DNA"/>
</dbReference>
<protein>
    <submittedName>
        <fullName evidence="4">Uncharacterized protein</fullName>
    </submittedName>
</protein>
<dbReference type="PANTHER" id="PTHR11439:SF483">
    <property type="entry name" value="PEPTIDE SYNTHASE GLIP-LIKE, PUTATIVE (AFU_ORTHOLOGUE AFUA_3G12920)-RELATED"/>
    <property type="match status" value="1"/>
</dbReference>
<evidence type="ECO:0000259" key="3">
    <source>
        <dbReference type="Pfam" id="PF25597"/>
    </source>
</evidence>
<evidence type="ECO:0000313" key="4">
    <source>
        <dbReference type="EMBL" id="POW15448.1"/>
    </source>
</evidence>
<accession>A0A2S4W128</accession>
<dbReference type="VEuPathDB" id="FungiDB:PSHT_13735"/>
<sequence>MSILMSCVPEVSGSKLNPKGELGKLIGYNDELRSYRILSDNGRIIDTKSVQFLSHSPPLDTDDDLEVLQVLEDTSLPSTLPISEPIEDDDYETASEDPSDNEEKGSSSETESECTAEDESEVIRSLTPAPRTLRERTTKVKPVKYSYLTGDPVSFKSAMKSSNCLAWSAAVDEELENIEGHDVWDNMWDQPNSFLRTVWVFRTKPSTLSSAVRKKGRLCIQGFLQIPGQDYGETFAPTGKFTTLLILLLFALDQRLPIRQFDVKSAFLFAPLDEEIYIKTPEGSKRTAPFLKLKKSLYGLKQAPMNWYKMLISWFSEISFSQSDADPCLFIHKDKNSFIFFHVDDLIVAGNVDIFEKLFLTRFPNSSAHNPDTLLGMELTYNDSCVKLSQKKLIEKGLELAGIQECRAVKTPLSVGIQLLQATEQEKADFQKLKINYRSHTGILNFLACRTRPDLAPAVSILSSFNESPGINHWRQTPMMTATLFNTLPMISRSGSICFWKACPVAWNSKKQHNITLSSTEAELNALSDGVQENHWIKFFIEELWDRTLDPSKFHIDNQGLLEKIKNFGSNSKTKHLDIKMKWLRDLYSKKEISVKLIPSHEMIADALTKASSVDSLNLLKEKCFFVEVLFSSNCGGC</sequence>
<dbReference type="Proteomes" id="UP000239156">
    <property type="component" value="Unassembled WGS sequence"/>
</dbReference>
<dbReference type="Pfam" id="PF25597">
    <property type="entry name" value="SH3_retrovirus"/>
    <property type="match status" value="1"/>
</dbReference>
<dbReference type="InterPro" id="IPR057670">
    <property type="entry name" value="SH3_retrovirus"/>
</dbReference>
<keyword evidence="5" id="KW-1185">Reference proteome</keyword>
<evidence type="ECO:0000313" key="5">
    <source>
        <dbReference type="Proteomes" id="UP000239156"/>
    </source>
</evidence>
<evidence type="ECO:0000256" key="1">
    <source>
        <dbReference type="SAM" id="MobiDB-lite"/>
    </source>
</evidence>
<gene>
    <name evidence="4" type="ORF">PSTT_02042</name>
</gene>
<feature type="domain" description="Retroviral polymerase SH3-like" evidence="3">
    <location>
        <begin position="8"/>
        <end position="58"/>
    </location>
</feature>
<feature type="domain" description="Reverse transcriptase Ty1/copia-type" evidence="2">
    <location>
        <begin position="196"/>
        <end position="413"/>
    </location>
</feature>
<dbReference type="InterPro" id="IPR013103">
    <property type="entry name" value="RVT_2"/>
</dbReference>
<comment type="caution">
    <text evidence="4">The sequence shown here is derived from an EMBL/GenBank/DDBJ whole genome shotgun (WGS) entry which is preliminary data.</text>
</comment>
<reference evidence="4" key="1">
    <citation type="submission" date="2017-12" db="EMBL/GenBank/DDBJ databases">
        <title>Gene loss provides genomic basis for host adaptation in cereal stripe rust fungi.</title>
        <authorList>
            <person name="Xia C."/>
        </authorList>
    </citation>
    <scope>NUCLEOTIDE SEQUENCE [LARGE SCALE GENOMIC DNA]</scope>
    <source>
        <strain evidence="4">93-210</strain>
    </source>
</reference>
<dbReference type="SUPFAM" id="SSF56672">
    <property type="entry name" value="DNA/RNA polymerases"/>
    <property type="match status" value="1"/>
</dbReference>
<name>A0A2S4W128_9BASI</name>
<feature type="compositionally biased region" description="Acidic residues" evidence="1">
    <location>
        <begin position="85"/>
        <end position="100"/>
    </location>
</feature>
<dbReference type="InterPro" id="IPR043502">
    <property type="entry name" value="DNA/RNA_pol_sf"/>
</dbReference>
<dbReference type="CDD" id="cd09272">
    <property type="entry name" value="RNase_HI_RT_Ty1"/>
    <property type="match status" value="1"/>
</dbReference>